<accession>A0ABQ8SJY7</accession>
<evidence type="ECO:0000313" key="2">
    <source>
        <dbReference type="Proteomes" id="UP001148838"/>
    </source>
</evidence>
<organism evidence="1 2">
    <name type="scientific">Periplaneta americana</name>
    <name type="common">American cockroach</name>
    <name type="synonym">Blatta americana</name>
    <dbReference type="NCBI Taxonomy" id="6978"/>
    <lineage>
        <taxon>Eukaryota</taxon>
        <taxon>Metazoa</taxon>
        <taxon>Ecdysozoa</taxon>
        <taxon>Arthropoda</taxon>
        <taxon>Hexapoda</taxon>
        <taxon>Insecta</taxon>
        <taxon>Pterygota</taxon>
        <taxon>Neoptera</taxon>
        <taxon>Polyneoptera</taxon>
        <taxon>Dictyoptera</taxon>
        <taxon>Blattodea</taxon>
        <taxon>Blattoidea</taxon>
        <taxon>Blattidae</taxon>
        <taxon>Blattinae</taxon>
        <taxon>Periplaneta</taxon>
    </lineage>
</organism>
<sequence>MAGLCESGNELSGSLKASKVHTCGVTVSASGCETRWSGFESRSGQVTWLRFFPGVSLNPIRASAGMYQLDPSATGLMDGIAPLPQRHNNTDEVRHISFLSLFTVRQDTSQSL</sequence>
<protein>
    <submittedName>
        <fullName evidence="1">Uncharacterized protein</fullName>
    </submittedName>
</protein>
<reference evidence="1 2" key="1">
    <citation type="journal article" date="2022" name="Allergy">
        <title>Genome assembly and annotation of Periplaneta americana reveal a comprehensive cockroach allergen profile.</title>
        <authorList>
            <person name="Wang L."/>
            <person name="Xiong Q."/>
            <person name="Saelim N."/>
            <person name="Wang L."/>
            <person name="Nong W."/>
            <person name="Wan A.T."/>
            <person name="Shi M."/>
            <person name="Liu X."/>
            <person name="Cao Q."/>
            <person name="Hui J.H.L."/>
            <person name="Sookrung N."/>
            <person name="Leung T.F."/>
            <person name="Tungtrongchitr A."/>
            <person name="Tsui S.K.W."/>
        </authorList>
    </citation>
    <scope>NUCLEOTIDE SEQUENCE [LARGE SCALE GENOMIC DNA]</scope>
    <source>
        <strain evidence="1">PWHHKU_190912</strain>
    </source>
</reference>
<keyword evidence="2" id="KW-1185">Reference proteome</keyword>
<evidence type="ECO:0000313" key="1">
    <source>
        <dbReference type="EMBL" id="KAJ4434473.1"/>
    </source>
</evidence>
<dbReference type="EMBL" id="JAJSOF020000025">
    <property type="protein sequence ID" value="KAJ4434473.1"/>
    <property type="molecule type" value="Genomic_DNA"/>
</dbReference>
<name>A0ABQ8SJY7_PERAM</name>
<dbReference type="Proteomes" id="UP001148838">
    <property type="component" value="Unassembled WGS sequence"/>
</dbReference>
<comment type="caution">
    <text evidence="1">The sequence shown here is derived from an EMBL/GenBank/DDBJ whole genome shotgun (WGS) entry which is preliminary data.</text>
</comment>
<proteinExistence type="predicted"/>
<gene>
    <name evidence="1" type="ORF">ANN_23035</name>
</gene>